<gene>
    <name evidence="1" type="ORF">D3875_14465</name>
</gene>
<protein>
    <submittedName>
        <fullName evidence="1">Uncharacterized protein</fullName>
    </submittedName>
</protein>
<accession>A0A418V942</accession>
<comment type="caution">
    <text evidence="1">The sequence shown here is derived from an EMBL/GenBank/DDBJ whole genome shotgun (WGS) entry which is preliminary data.</text>
</comment>
<dbReference type="Proteomes" id="UP000286287">
    <property type="component" value="Unassembled WGS sequence"/>
</dbReference>
<name>A0A418V942_9DEIO</name>
<dbReference type="OrthoDB" id="73156at2"/>
<keyword evidence="2" id="KW-1185">Reference proteome</keyword>
<proteinExistence type="predicted"/>
<sequence length="178" mass="19935">MTPEIPAQIADEALFLNWAVYTNLAPWTEVVAWADGWIERLDVWPEQITEISLNSRPEDSGARKALAELAQKSQARDFPRQLVERALSKVQSGQNPSQIISELYPLVFENIEMGGLELPVAPPTFLKDALYQLDDDAESIDPKYGWTDIRGEAASAWLQNRIQEELQSVLTQLAGGNK</sequence>
<dbReference type="EMBL" id="QYUJ01000014">
    <property type="protein sequence ID" value="RJF72566.1"/>
    <property type="molecule type" value="Genomic_DNA"/>
</dbReference>
<evidence type="ECO:0000313" key="1">
    <source>
        <dbReference type="EMBL" id="RJF72566.1"/>
    </source>
</evidence>
<organism evidence="1 2">
    <name type="scientific">Deinococcus cavernae</name>
    <dbReference type="NCBI Taxonomy" id="2320857"/>
    <lineage>
        <taxon>Bacteria</taxon>
        <taxon>Thermotogati</taxon>
        <taxon>Deinococcota</taxon>
        <taxon>Deinococci</taxon>
        <taxon>Deinococcales</taxon>
        <taxon>Deinococcaceae</taxon>
        <taxon>Deinococcus</taxon>
    </lineage>
</organism>
<dbReference type="RefSeq" id="WP_119764824.1">
    <property type="nucleotide sequence ID" value="NZ_QYUJ01000014.1"/>
</dbReference>
<reference evidence="1 2" key="1">
    <citation type="submission" date="2018-09" db="EMBL/GenBank/DDBJ databases">
        <authorList>
            <person name="Zhu H."/>
        </authorList>
    </citation>
    <scope>NUCLEOTIDE SEQUENCE [LARGE SCALE GENOMIC DNA]</scope>
    <source>
        <strain evidence="1 2">K2S05-167</strain>
    </source>
</reference>
<evidence type="ECO:0000313" key="2">
    <source>
        <dbReference type="Proteomes" id="UP000286287"/>
    </source>
</evidence>
<dbReference type="AlphaFoldDB" id="A0A418V942"/>